<dbReference type="PROSITE" id="PS50103">
    <property type="entry name" value="ZF_C3H1"/>
    <property type="match status" value="2"/>
</dbReference>
<dbReference type="Gene3D" id="4.10.1000.10">
    <property type="entry name" value="Zinc finger, CCCH-type"/>
    <property type="match status" value="1"/>
</dbReference>
<evidence type="ECO:0000313" key="12">
    <source>
        <dbReference type="Ensembl" id="ENSCSRP00000023577.1"/>
    </source>
</evidence>
<proteinExistence type="inferred from homology"/>
<dbReference type="GO" id="GO:0031124">
    <property type="term" value="P:mRNA 3'-end processing"/>
    <property type="evidence" value="ECO:0007669"/>
    <property type="project" value="UniProtKB-UniRule"/>
</dbReference>
<evidence type="ECO:0000256" key="10">
    <source>
        <dbReference type="RuleBase" id="RU369008"/>
    </source>
</evidence>
<dbReference type="GO" id="GO:0005847">
    <property type="term" value="C:mRNA cleavage and polyadenylation specificity factor complex"/>
    <property type="evidence" value="ECO:0007669"/>
    <property type="project" value="UniProtKB-UniRule"/>
</dbReference>
<reference evidence="12" key="2">
    <citation type="submission" date="2025-09" db="UniProtKB">
        <authorList>
            <consortium name="Ensembl"/>
        </authorList>
    </citation>
    <scope>IDENTIFICATION</scope>
</reference>
<name>A0A8C3T5N4_CHESE</name>
<dbReference type="InterPro" id="IPR045348">
    <property type="entry name" value="CPSF4/Yth1"/>
</dbReference>
<feature type="domain" description="C3H1-type" evidence="11">
    <location>
        <begin position="65"/>
        <end position="92"/>
    </location>
</feature>
<evidence type="ECO:0000313" key="13">
    <source>
        <dbReference type="Proteomes" id="UP000694403"/>
    </source>
</evidence>
<organism evidence="12 13">
    <name type="scientific">Chelydra serpentina</name>
    <name type="common">Snapping turtle</name>
    <name type="synonym">Testudo serpentina</name>
    <dbReference type="NCBI Taxonomy" id="8475"/>
    <lineage>
        <taxon>Eukaryota</taxon>
        <taxon>Metazoa</taxon>
        <taxon>Chordata</taxon>
        <taxon>Craniata</taxon>
        <taxon>Vertebrata</taxon>
        <taxon>Euteleostomi</taxon>
        <taxon>Archelosauria</taxon>
        <taxon>Testudinata</taxon>
        <taxon>Testudines</taxon>
        <taxon>Cryptodira</taxon>
        <taxon>Durocryptodira</taxon>
        <taxon>Americhelydia</taxon>
        <taxon>Chelydroidea</taxon>
        <taxon>Chelydridae</taxon>
        <taxon>Chelydra</taxon>
    </lineage>
</organism>
<reference evidence="12" key="1">
    <citation type="submission" date="2025-08" db="UniProtKB">
        <authorList>
            <consortium name="Ensembl"/>
        </authorList>
    </citation>
    <scope>IDENTIFICATION</scope>
</reference>
<dbReference type="SMART" id="SM00356">
    <property type="entry name" value="ZnF_C3H1"/>
    <property type="match status" value="4"/>
</dbReference>
<keyword evidence="8 10" id="KW-0539">Nucleus</keyword>
<evidence type="ECO:0000256" key="8">
    <source>
        <dbReference type="ARBA" id="ARBA00023242"/>
    </source>
</evidence>
<comment type="function">
    <text evidence="10">Component of the cleavage and polyadenylation specificity factor (CPSF) complex that play a key role in pre-mRNA 3'-end formation, recognizing the AAUAAA signal sequence and interacting with poly(A) polymerase and other factors to bring about cleavage and poly(A) addition. CPSF4 binds RNA polymers with a preference for poly(U).</text>
</comment>
<evidence type="ECO:0000256" key="5">
    <source>
        <dbReference type="ARBA" id="ARBA00022771"/>
    </source>
</evidence>
<evidence type="ECO:0000256" key="9">
    <source>
        <dbReference type="PROSITE-ProRule" id="PRU00723"/>
    </source>
</evidence>
<protein>
    <recommendedName>
        <fullName evidence="10">Cleavage and polyadenylation specificity factor subunit 4</fullName>
        <shortName evidence="10">CPSF 30 kDa subunit</shortName>
    </recommendedName>
    <alternativeName>
        <fullName evidence="10">Cleavage and polyadenylation specificity factor 30 kDa subunit</fullName>
    </alternativeName>
</protein>
<dbReference type="AlphaFoldDB" id="A0A8C3T5N4"/>
<dbReference type="GO" id="GO:0003723">
    <property type="term" value="F:RNA binding"/>
    <property type="evidence" value="ECO:0007669"/>
    <property type="project" value="UniProtKB-UniRule"/>
</dbReference>
<evidence type="ECO:0000256" key="1">
    <source>
        <dbReference type="ARBA" id="ARBA00004123"/>
    </source>
</evidence>
<keyword evidence="3 9" id="KW-0479">Metal-binding</keyword>
<dbReference type="Pfam" id="PF00642">
    <property type="entry name" value="zf-CCCH"/>
    <property type="match status" value="1"/>
</dbReference>
<keyword evidence="5 9" id="KW-0863">Zinc-finger</keyword>
<dbReference type="InterPro" id="IPR036855">
    <property type="entry name" value="Znf_CCCH_sf"/>
</dbReference>
<comment type="subunit">
    <text evidence="10">Component of the cleavage and polyadenylation specificity factor (CPSF) complex.</text>
</comment>
<sequence>MQELVAGLEKLMFDLERDVEHQRGALLLPFPGMDKSGASVCEFFLRGLLGSSGHGLVCPFRHISGEKTVVCKHWLRGLCKRGDECEFLHEYDMTKMPECYFYSKFGPLCKYKHTRRVMCVNYLAGFCPEGLKCKFMQYRVGCPSVSDREVEELSPSGERGLPLCKASNLMCGILKLGYSLPGSPCRFCSVTMVPSPGQRK</sequence>
<dbReference type="GO" id="GO:0008270">
    <property type="term" value="F:zinc ion binding"/>
    <property type="evidence" value="ECO:0007669"/>
    <property type="project" value="UniProtKB-KW"/>
</dbReference>
<feature type="zinc finger region" description="C3H1-type" evidence="9">
    <location>
        <begin position="114"/>
        <end position="135"/>
    </location>
</feature>
<keyword evidence="13" id="KW-1185">Reference proteome</keyword>
<dbReference type="InterPro" id="IPR000571">
    <property type="entry name" value="Znf_CCCH"/>
</dbReference>
<comment type="subcellular location">
    <subcellularLocation>
        <location evidence="1 10">Nucleus</location>
    </subcellularLocation>
</comment>
<keyword evidence="6 9" id="KW-0862">Zinc</keyword>
<feature type="zinc finger region" description="C3H1-type" evidence="9">
    <location>
        <begin position="65"/>
        <end position="92"/>
    </location>
</feature>
<dbReference type="SUPFAM" id="SSF90229">
    <property type="entry name" value="CCCH zinc finger"/>
    <property type="match status" value="1"/>
</dbReference>
<keyword evidence="4 10" id="KW-0677">Repeat</keyword>
<evidence type="ECO:0000256" key="6">
    <source>
        <dbReference type="ARBA" id="ARBA00022833"/>
    </source>
</evidence>
<evidence type="ECO:0000259" key="11">
    <source>
        <dbReference type="PROSITE" id="PS50103"/>
    </source>
</evidence>
<dbReference type="PANTHER" id="PTHR23102">
    <property type="entry name" value="CLEAVAGE AND POLYADENYLATION SPECIFICITY FACTOR SUBUNIT 4-RELATED"/>
    <property type="match status" value="1"/>
</dbReference>
<evidence type="ECO:0000256" key="3">
    <source>
        <dbReference type="ARBA" id="ARBA00022723"/>
    </source>
</evidence>
<keyword evidence="7 10" id="KW-0694">RNA-binding</keyword>
<accession>A0A8C3T5N4</accession>
<feature type="domain" description="C3H1-type" evidence="11">
    <location>
        <begin position="114"/>
        <end position="135"/>
    </location>
</feature>
<evidence type="ECO:0000256" key="2">
    <source>
        <dbReference type="ARBA" id="ARBA00022664"/>
    </source>
</evidence>
<dbReference type="Proteomes" id="UP000694403">
    <property type="component" value="Unplaced"/>
</dbReference>
<evidence type="ECO:0000256" key="4">
    <source>
        <dbReference type="ARBA" id="ARBA00022737"/>
    </source>
</evidence>
<dbReference type="Ensembl" id="ENSCSRT00000024597.1">
    <property type="protein sequence ID" value="ENSCSRP00000023577.1"/>
    <property type="gene ID" value="ENSCSRG00000017633.1"/>
</dbReference>
<evidence type="ECO:0000256" key="7">
    <source>
        <dbReference type="ARBA" id="ARBA00022884"/>
    </source>
</evidence>
<dbReference type="PANTHER" id="PTHR23102:SF24">
    <property type="entry name" value="CLEAVAGE AND POLYADENYLATION SPECIFICITY FACTOR SUBUNIT 4"/>
    <property type="match status" value="1"/>
</dbReference>
<keyword evidence="2 10" id="KW-0507">mRNA processing</keyword>
<comment type="similarity">
    <text evidence="10">Belongs to the CPSF4/YTH1 family.</text>
</comment>